<gene>
    <name evidence="1" type="ORF">S12H4_44386</name>
</gene>
<organism evidence="1">
    <name type="scientific">marine sediment metagenome</name>
    <dbReference type="NCBI Taxonomy" id="412755"/>
    <lineage>
        <taxon>unclassified sequences</taxon>
        <taxon>metagenomes</taxon>
        <taxon>ecological metagenomes</taxon>
    </lineage>
</organism>
<comment type="caution">
    <text evidence="1">The sequence shown here is derived from an EMBL/GenBank/DDBJ whole genome shotgun (WGS) entry which is preliminary data.</text>
</comment>
<protein>
    <submittedName>
        <fullName evidence="1">Uncharacterized protein</fullName>
    </submittedName>
</protein>
<dbReference type="EMBL" id="BARW01027345">
    <property type="protein sequence ID" value="GAJ14979.1"/>
    <property type="molecule type" value="Genomic_DNA"/>
</dbReference>
<reference evidence="1" key="1">
    <citation type="journal article" date="2014" name="Front. Microbiol.">
        <title>High frequency of phylogenetically diverse reductive dehalogenase-homologous genes in deep subseafloor sedimentary metagenomes.</title>
        <authorList>
            <person name="Kawai M."/>
            <person name="Futagami T."/>
            <person name="Toyoda A."/>
            <person name="Takaki Y."/>
            <person name="Nishi S."/>
            <person name="Hori S."/>
            <person name="Arai W."/>
            <person name="Tsubouchi T."/>
            <person name="Morono Y."/>
            <person name="Uchiyama I."/>
            <person name="Ito T."/>
            <person name="Fujiyama A."/>
            <person name="Inagaki F."/>
            <person name="Takami H."/>
        </authorList>
    </citation>
    <scope>NUCLEOTIDE SEQUENCE</scope>
    <source>
        <strain evidence="1">Expedition CK06-06</strain>
    </source>
</reference>
<accession>X1UBX9</accession>
<dbReference type="AlphaFoldDB" id="X1UBX9"/>
<sequence>MAILRSEPNKFELESYNTNIFGSEALERYFREFIKDRFYFRIRTLAINFISD</sequence>
<feature type="non-terminal residue" evidence="1">
    <location>
        <position position="52"/>
    </location>
</feature>
<proteinExistence type="predicted"/>
<evidence type="ECO:0000313" key="1">
    <source>
        <dbReference type="EMBL" id="GAJ14979.1"/>
    </source>
</evidence>
<name>X1UBX9_9ZZZZ</name>